<gene>
    <name evidence="1" type="ORF">GALL_255370</name>
</gene>
<proteinExistence type="predicted"/>
<protein>
    <submittedName>
        <fullName evidence="1">Uncharacterized protein</fullName>
    </submittedName>
</protein>
<reference evidence="1" key="1">
    <citation type="submission" date="2016-10" db="EMBL/GenBank/DDBJ databases">
        <title>Sequence of Gallionella enrichment culture.</title>
        <authorList>
            <person name="Poehlein A."/>
            <person name="Muehling M."/>
            <person name="Daniel R."/>
        </authorList>
    </citation>
    <scope>NUCLEOTIDE SEQUENCE</scope>
</reference>
<organism evidence="1">
    <name type="scientific">mine drainage metagenome</name>
    <dbReference type="NCBI Taxonomy" id="410659"/>
    <lineage>
        <taxon>unclassified sequences</taxon>
        <taxon>metagenomes</taxon>
        <taxon>ecological metagenomes</taxon>
    </lineage>
</organism>
<dbReference type="EMBL" id="MLJW01000229">
    <property type="protein sequence ID" value="OIQ92542.1"/>
    <property type="molecule type" value="Genomic_DNA"/>
</dbReference>
<comment type="caution">
    <text evidence="1">The sequence shown here is derived from an EMBL/GenBank/DDBJ whole genome shotgun (WGS) entry which is preliminary data.</text>
</comment>
<sequence length="141" mass="14659">MVPFFPRFLFRRWTRALLARRAGRPLSAALSAVAADERGISLGAAGAARQSLAWEAIDIIAIRIEDGMLPAPVWYIGNAATLLRIPNTADGLTALFDGGFARHLAGYEAGAAGAVIAAAMAAMAGTFVVWRRPSAAAGGGH</sequence>
<accession>A0A1J5R949</accession>
<evidence type="ECO:0000313" key="1">
    <source>
        <dbReference type="EMBL" id="OIQ92542.1"/>
    </source>
</evidence>
<dbReference type="AlphaFoldDB" id="A0A1J5R949"/>
<name>A0A1J5R949_9ZZZZ</name>